<sequence length="141" mass="16848">MRVKGRRRFVGDWRMRGRMIRRGCVLFVQFLFFAFFCVLFPFSFSFSFLFLFLFFSFFFSYALVFFLSFCFCLFLFAFSRWKWIGPSVQWSGPRIGRTGGWQVPVGRTARTKRVLVTVPLGADRMMEGQRVRMRGRMGRVE</sequence>
<dbReference type="Proteomes" id="UP000276215">
    <property type="component" value="Unassembled WGS sequence"/>
</dbReference>
<dbReference type="AlphaFoldDB" id="A0A3N4JEH6"/>
<keyword evidence="1" id="KW-0812">Transmembrane</keyword>
<organism evidence="2 3">
    <name type="scientific">Choiromyces venosus 120613-1</name>
    <dbReference type="NCBI Taxonomy" id="1336337"/>
    <lineage>
        <taxon>Eukaryota</taxon>
        <taxon>Fungi</taxon>
        <taxon>Dikarya</taxon>
        <taxon>Ascomycota</taxon>
        <taxon>Pezizomycotina</taxon>
        <taxon>Pezizomycetes</taxon>
        <taxon>Pezizales</taxon>
        <taxon>Tuberaceae</taxon>
        <taxon>Choiromyces</taxon>
    </lineage>
</organism>
<evidence type="ECO:0000256" key="1">
    <source>
        <dbReference type="SAM" id="Phobius"/>
    </source>
</evidence>
<keyword evidence="3" id="KW-1185">Reference proteome</keyword>
<feature type="transmembrane region" description="Helical" evidence="1">
    <location>
        <begin position="48"/>
        <end position="78"/>
    </location>
</feature>
<keyword evidence="1" id="KW-1133">Transmembrane helix</keyword>
<feature type="transmembrane region" description="Helical" evidence="1">
    <location>
        <begin position="20"/>
        <end position="42"/>
    </location>
</feature>
<proteinExistence type="predicted"/>
<reference evidence="2 3" key="1">
    <citation type="journal article" date="2018" name="Nat. Ecol. Evol.">
        <title>Pezizomycetes genomes reveal the molecular basis of ectomycorrhizal truffle lifestyle.</title>
        <authorList>
            <person name="Murat C."/>
            <person name="Payen T."/>
            <person name="Noel B."/>
            <person name="Kuo A."/>
            <person name="Morin E."/>
            <person name="Chen J."/>
            <person name="Kohler A."/>
            <person name="Krizsan K."/>
            <person name="Balestrini R."/>
            <person name="Da Silva C."/>
            <person name="Montanini B."/>
            <person name="Hainaut M."/>
            <person name="Levati E."/>
            <person name="Barry K.W."/>
            <person name="Belfiori B."/>
            <person name="Cichocki N."/>
            <person name="Clum A."/>
            <person name="Dockter R.B."/>
            <person name="Fauchery L."/>
            <person name="Guy J."/>
            <person name="Iotti M."/>
            <person name="Le Tacon F."/>
            <person name="Lindquist E.A."/>
            <person name="Lipzen A."/>
            <person name="Malagnac F."/>
            <person name="Mello A."/>
            <person name="Molinier V."/>
            <person name="Miyauchi S."/>
            <person name="Poulain J."/>
            <person name="Riccioni C."/>
            <person name="Rubini A."/>
            <person name="Sitrit Y."/>
            <person name="Splivallo R."/>
            <person name="Traeger S."/>
            <person name="Wang M."/>
            <person name="Zifcakova L."/>
            <person name="Wipf D."/>
            <person name="Zambonelli A."/>
            <person name="Paolocci F."/>
            <person name="Nowrousian M."/>
            <person name="Ottonello S."/>
            <person name="Baldrian P."/>
            <person name="Spatafora J.W."/>
            <person name="Henrissat B."/>
            <person name="Nagy L.G."/>
            <person name="Aury J.M."/>
            <person name="Wincker P."/>
            <person name="Grigoriev I.V."/>
            <person name="Bonfante P."/>
            <person name="Martin F.M."/>
        </authorList>
    </citation>
    <scope>NUCLEOTIDE SEQUENCE [LARGE SCALE GENOMIC DNA]</scope>
    <source>
        <strain evidence="2 3">120613-1</strain>
    </source>
</reference>
<evidence type="ECO:0000313" key="2">
    <source>
        <dbReference type="EMBL" id="RPA95081.1"/>
    </source>
</evidence>
<keyword evidence="1" id="KW-0472">Membrane</keyword>
<accession>A0A3N4JEH6</accession>
<protein>
    <submittedName>
        <fullName evidence="2">Uncharacterized protein</fullName>
    </submittedName>
</protein>
<evidence type="ECO:0000313" key="3">
    <source>
        <dbReference type="Proteomes" id="UP000276215"/>
    </source>
</evidence>
<gene>
    <name evidence="2" type="ORF">L873DRAFT_1376005</name>
</gene>
<dbReference type="EMBL" id="ML120430">
    <property type="protein sequence ID" value="RPA95081.1"/>
    <property type="molecule type" value="Genomic_DNA"/>
</dbReference>
<name>A0A3N4JEH6_9PEZI</name>